<dbReference type="GO" id="GO:0003697">
    <property type="term" value="F:single-stranded DNA binding"/>
    <property type="evidence" value="ECO:0007669"/>
    <property type="project" value="UniProtKB-ARBA"/>
</dbReference>
<keyword evidence="5 15" id="KW-0378">Hydrolase</keyword>
<dbReference type="GO" id="GO:0005730">
    <property type="term" value="C:nucleolus"/>
    <property type="evidence" value="ECO:0007669"/>
    <property type="project" value="UniProtKB-SubCell"/>
</dbReference>
<dbReference type="PANTHER" id="PTHR47642">
    <property type="entry name" value="ATP-DEPENDENT DNA HELICASE"/>
    <property type="match status" value="1"/>
</dbReference>
<comment type="subunit">
    <text evidence="15">Monomer.</text>
</comment>
<dbReference type="Proteomes" id="UP000749309">
    <property type="component" value="Unassembled WGS sequence"/>
</dbReference>
<dbReference type="HAMAP" id="MF_03176">
    <property type="entry name" value="PIF1"/>
    <property type="match status" value="1"/>
</dbReference>
<dbReference type="CDD" id="cd18809">
    <property type="entry name" value="SF1_C_RecD"/>
    <property type="match status" value="1"/>
</dbReference>
<keyword evidence="8 15" id="KW-0238">DNA-binding</keyword>
<dbReference type="SMART" id="SM00382">
    <property type="entry name" value="AAA"/>
    <property type="match status" value="1"/>
</dbReference>
<comment type="subcellular location">
    <subcellularLocation>
        <location evidence="2">Nucleus</location>
        <location evidence="2">Nucleolus</location>
    </subcellularLocation>
    <subcellularLocation>
        <location evidence="15">Nucleus</location>
    </subcellularLocation>
    <subcellularLocation>
        <location evidence="15">Mitochondrion</location>
    </subcellularLocation>
</comment>
<keyword evidence="7 15" id="KW-0067">ATP-binding</keyword>
<dbReference type="Gene3D" id="3.40.50.300">
    <property type="entry name" value="P-loop containing nucleotide triphosphate hydrolases"/>
    <property type="match status" value="1"/>
</dbReference>
<dbReference type="EC" id="5.6.2.3" evidence="15"/>
<dbReference type="InterPro" id="IPR027417">
    <property type="entry name" value="P-loop_NTPase"/>
</dbReference>
<dbReference type="InterPro" id="IPR010285">
    <property type="entry name" value="DNA_helicase_pif1-like_DEAD"/>
</dbReference>
<keyword evidence="3 15" id="KW-0547">Nucleotide-binding</keyword>
<comment type="similarity">
    <text evidence="15">Belongs to the helicase family. PIF1 subfamily.</text>
</comment>
<dbReference type="FunFam" id="3.40.50.300:FF:001226">
    <property type="entry name" value="ATP-dependent DNA helicase PIF1"/>
    <property type="match status" value="1"/>
</dbReference>
<dbReference type="InterPro" id="IPR051055">
    <property type="entry name" value="PIF1_helicase"/>
</dbReference>
<evidence type="ECO:0000256" key="10">
    <source>
        <dbReference type="ARBA" id="ARBA00023172"/>
    </source>
</evidence>
<evidence type="ECO:0000256" key="13">
    <source>
        <dbReference type="ARBA" id="ARBA00023242"/>
    </source>
</evidence>
<dbReference type="Pfam" id="PF21530">
    <property type="entry name" value="Pif1_2B_dom"/>
    <property type="match status" value="1"/>
</dbReference>
<dbReference type="GO" id="GO:0000723">
    <property type="term" value="P:telomere maintenance"/>
    <property type="evidence" value="ECO:0007669"/>
    <property type="project" value="InterPro"/>
</dbReference>
<evidence type="ECO:0000256" key="2">
    <source>
        <dbReference type="ARBA" id="ARBA00004604"/>
    </source>
</evidence>
<sequence length="794" mass="89141">MLRLLLKPWPLSPPIRLTLALPRRFAGLSTYAQPLQPEMFTRAVQEHPERQKKPNALQPNRDRLNSTLQSRNLQSSSQRKADFTSELSRSALDDLHDAVYFGGNDSENEEFLEIAYQISKPTQSKSASHNSSIADANSRKNDSSAPTEAMPSSSFPIPWSSSPPREQEHPNPPHQQPKKRTLPWDDAMQDNRGKFGPSSDYPITNRNTSFKKPMLKSRDVQPTPQLTRLDDQTVKAEQIPVKEKKHMPWDKTFSDVKEEQKELRKQMKSKSLAASEKRLNNVQRPSNTRVPSIFFSEEQNQVIETIVRKGKSVFYTGSAGTGKSVLMREIIRQLRLKYSRDTDAVAVTASTGLAACNIEGVTLHSFAGVGLGKESTQELVKRNLKAKNRWLKTKVLIIDEISMVDGDFFDKLEELARKIRNNGRPFGGIQLVTTGDFFQLPPVPEGGKEAKFAFAAGTWNTSIQHTILLTQVFRQRDPDFANMLNEMRLGRLSPSAIQAFKDLSRPLNCGDNIEATELFPTRAEVDRANSERMNRLSGSVMTFHAADSGAIKDEQFRAKLLSNCMAPATIHLKKGAQVMLIKNKDETLVNGSLGTVIAFMDEAGFDNHVKEGLKRENGYYDFDEPSQAKQKIKSMAFDQKTNTGSINTSRQYPLVAFILPDGSERQLLCMPEAWKIELPNGEVQAQRLQIPLILAWALSIHKAQGQTLQRVKVDLGRVFERGQAYVALSRATSKDGLQVSRFDPKKVMVHPKVTEFYQNLSSISDINGGRKSRVVVDGNHSDVEDDFDSIAQYV</sequence>
<dbReference type="GO" id="GO:0005524">
    <property type="term" value="F:ATP binding"/>
    <property type="evidence" value="ECO:0007669"/>
    <property type="project" value="UniProtKB-UniRule"/>
</dbReference>
<dbReference type="SUPFAM" id="SSF52540">
    <property type="entry name" value="P-loop containing nucleoside triphosphate hydrolases"/>
    <property type="match status" value="2"/>
</dbReference>
<keyword evidence="13 15" id="KW-0539">Nucleus</keyword>
<dbReference type="PANTHER" id="PTHR47642:SF5">
    <property type="entry name" value="ATP-DEPENDENT DNA HELICASE"/>
    <property type="match status" value="1"/>
</dbReference>
<dbReference type="Pfam" id="PF05970">
    <property type="entry name" value="PIF1"/>
    <property type="match status" value="1"/>
</dbReference>
<accession>A0A9P4YHY8</accession>
<evidence type="ECO:0000256" key="8">
    <source>
        <dbReference type="ARBA" id="ARBA00023125"/>
    </source>
</evidence>
<comment type="caution">
    <text evidence="18">The sequence shown here is derived from an EMBL/GenBank/DDBJ whole genome shotgun (WGS) entry which is preliminary data.</text>
</comment>
<keyword evidence="6 15" id="KW-0347">Helicase</keyword>
<evidence type="ECO:0000256" key="9">
    <source>
        <dbReference type="ARBA" id="ARBA00023128"/>
    </source>
</evidence>
<evidence type="ECO:0000256" key="16">
    <source>
        <dbReference type="SAM" id="MobiDB-lite"/>
    </source>
</evidence>
<dbReference type="GO" id="GO:0006310">
    <property type="term" value="P:DNA recombination"/>
    <property type="evidence" value="ECO:0007669"/>
    <property type="project" value="UniProtKB-UniRule"/>
</dbReference>
<dbReference type="InterPro" id="IPR003593">
    <property type="entry name" value="AAA+_ATPase"/>
</dbReference>
<evidence type="ECO:0000256" key="1">
    <source>
        <dbReference type="ARBA" id="ARBA00001946"/>
    </source>
</evidence>
<keyword evidence="12 15" id="KW-0413">Isomerase</keyword>
<dbReference type="GO" id="GO:0005739">
    <property type="term" value="C:mitochondrion"/>
    <property type="evidence" value="ECO:0007669"/>
    <property type="project" value="UniProtKB-SubCell"/>
</dbReference>
<gene>
    <name evidence="15" type="primary">PIF1</name>
    <name evidence="18" type="ORF">GY632_3449</name>
</gene>
<evidence type="ECO:0000313" key="18">
    <source>
        <dbReference type="EMBL" id="KAF3895062.1"/>
    </source>
</evidence>
<feature type="compositionally biased region" description="Polar residues" evidence="16">
    <location>
        <begin position="120"/>
        <end position="135"/>
    </location>
</feature>
<organism evidence="18 19">
    <name type="scientific">Trichophyton interdigitale</name>
    <dbReference type="NCBI Taxonomy" id="101480"/>
    <lineage>
        <taxon>Eukaryota</taxon>
        <taxon>Fungi</taxon>
        <taxon>Dikarya</taxon>
        <taxon>Ascomycota</taxon>
        <taxon>Pezizomycotina</taxon>
        <taxon>Eurotiomycetes</taxon>
        <taxon>Eurotiomycetidae</taxon>
        <taxon>Onygenales</taxon>
        <taxon>Arthrodermataceae</taxon>
        <taxon>Trichophyton</taxon>
    </lineage>
</organism>
<evidence type="ECO:0000256" key="7">
    <source>
        <dbReference type="ARBA" id="ARBA00022840"/>
    </source>
</evidence>
<feature type="region of interest" description="Disordered" evidence="16">
    <location>
        <begin position="120"/>
        <end position="209"/>
    </location>
</feature>
<protein>
    <recommendedName>
        <fullName evidence="15">ATP-dependent DNA helicase PIF1</fullName>
        <ecNumber evidence="15">5.6.2.3</ecNumber>
    </recommendedName>
    <alternativeName>
        <fullName evidence="15">DNA 5'-3' helicase PIF1</fullName>
    </alternativeName>
    <alternativeName>
        <fullName evidence="15">DNA repair and recombination helicase PIF1</fullName>
    </alternativeName>
</protein>
<evidence type="ECO:0000256" key="3">
    <source>
        <dbReference type="ARBA" id="ARBA00022741"/>
    </source>
</evidence>
<keyword evidence="4 15" id="KW-0227">DNA damage</keyword>
<feature type="DNA-binding region" evidence="15">
    <location>
        <begin position="723"/>
        <end position="742"/>
    </location>
</feature>
<proteinExistence type="inferred from homology"/>
<dbReference type="InterPro" id="IPR048293">
    <property type="entry name" value="PIF1_RRM3_pfh1"/>
</dbReference>
<evidence type="ECO:0000256" key="15">
    <source>
        <dbReference type="HAMAP-Rule" id="MF_03176"/>
    </source>
</evidence>
<feature type="binding site" evidence="15">
    <location>
        <begin position="317"/>
        <end position="324"/>
    </location>
    <ligand>
        <name>ATP</name>
        <dbReference type="ChEBI" id="CHEBI:30616"/>
    </ligand>
</feature>
<name>A0A9P4YHY8_9EURO</name>
<comment type="function">
    <text evidence="15">DNA-dependent ATPase and 5'-3' DNA helicase required for the maintenance of both mitochondrial and nuclear genome stability.</text>
</comment>
<dbReference type="GO" id="GO:0006281">
    <property type="term" value="P:DNA repair"/>
    <property type="evidence" value="ECO:0007669"/>
    <property type="project" value="UniProtKB-UniRule"/>
</dbReference>
<keyword evidence="10 15" id="KW-0233">DNA recombination</keyword>
<dbReference type="EMBL" id="JAAQVJ010000099">
    <property type="protein sequence ID" value="KAF3895062.1"/>
    <property type="molecule type" value="Genomic_DNA"/>
</dbReference>
<reference evidence="18" key="1">
    <citation type="submission" date="2020-03" db="EMBL/GenBank/DDBJ databases">
        <title>Whole Genome Sequence of Trichophyton interdigitale from India.</title>
        <authorList>
            <person name="Kumar P."/>
        </authorList>
    </citation>
    <scope>NUCLEOTIDE SEQUENCE</scope>
    <source>
        <strain evidence="18">UCMS-IGIB-CI14</strain>
    </source>
</reference>
<keyword evidence="11 15" id="KW-0234">DNA repair</keyword>
<feature type="domain" description="AAA+ ATPase" evidence="17">
    <location>
        <begin position="309"/>
        <end position="479"/>
    </location>
</feature>
<dbReference type="GO" id="GO:0016787">
    <property type="term" value="F:hydrolase activity"/>
    <property type="evidence" value="ECO:0007669"/>
    <property type="project" value="UniProtKB-KW"/>
</dbReference>
<evidence type="ECO:0000256" key="11">
    <source>
        <dbReference type="ARBA" id="ARBA00023204"/>
    </source>
</evidence>
<dbReference type="AlphaFoldDB" id="A0A9P4YHY8"/>
<dbReference type="GO" id="GO:0043139">
    <property type="term" value="F:5'-3' DNA helicase activity"/>
    <property type="evidence" value="ECO:0007669"/>
    <property type="project" value="UniProtKB-UniRule"/>
</dbReference>
<keyword evidence="9 15" id="KW-0496">Mitochondrion</keyword>
<evidence type="ECO:0000256" key="6">
    <source>
        <dbReference type="ARBA" id="ARBA00022806"/>
    </source>
</evidence>
<feature type="compositionally biased region" description="Low complexity" evidence="16">
    <location>
        <begin position="151"/>
        <end position="164"/>
    </location>
</feature>
<comment type="catalytic activity">
    <reaction evidence="14 15">
        <text>ATP + H2O = ADP + phosphate + H(+)</text>
        <dbReference type="Rhea" id="RHEA:13065"/>
        <dbReference type="ChEBI" id="CHEBI:15377"/>
        <dbReference type="ChEBI" id="CHEBI:15378"/>
        <dbReference type="ChEBI" id="CHEBI:30616"/>
        <dbReference type="ChEBI" id="CHEBI:43474"/>
        <dbReference type="ChEBI" id="CHEBI:456216"/>
        <dbReference type="EC" id="5.6.2.3"/>
    </reaction>
</comment>
<comment type="cofactor">
    <cofactor evidence="1 15">
        <name>Mg(2+)</name>
        <dbReference type="ChEBI" id="CHEBI:18420"/>
    </cofactor>
</comment>
<evidence type="ECO:0000256" key="14">
    <source>
        <dbReference type="ARBA" id="ARBA00048954"/>
    </source>
</evidence>
<evidence type="ECO:0000259" key="17">
    <source>
        <dbReference type="SMART" id="SM00382"/>
    </source>
</evidence>
<evidence type="ECO:0000256" key="5">
    <source>
        <dbReference type="ARBA" id="ARBA00022801"/>
    </source>
</evidence>
<dbReference type="CDD" id="cd18037">
    <property type="entry name" value="DEXSc_Pif1_like"/>
    <property type="match status" value="1"/>
</dbReference>
<evidence type="ECO:0000256" key="4">
    <source>
        <dbReference type="ARBA" id="ARBA00022763"/>
    </source>
</evidence>
<evidence type="ECO:0000256" key="12">
    <source>
        <dbReference type="ARBA" id="ARBA00023235"/>
    </source>
</evidence>
<evidence type="ECO:0000313" key="19">
    <source>
        <dbReference type="Proteomes" id="UP000749309"/>
    </source>
</evidence>
<dbReference type="InterPro" id="IPR049163">
    <property type="entry name" value="Pif1-like_2B_dom"/>
</dbReference>